<dbReference type="InterPro" id="IPR036425">
    <property type="entry name" value="MoaB/Mog-like_dom_sf"/>
</dbReference>
<keyword evidence="7" id="KW-1133">Transmembrane helix</keyword>
<dbReference type="SUPFAM" id="SSF63867">
    <property type="entry name" value="MoeA C-terminal domain-like"/>
    <property type="match status" value="1"/>
</dbReference>
<dbReference type="InterPro" id="IPR005111">
    <property type="entry name" value="MoeA_C_domain_IV"/>
</dbReference>
<dbReference type="UniPathway" id="UPA00344"/>
<dbReference type="Gene3D" id="2.40.340.10">
    <property type="entry name" value="MoeA, C-terminal, domain IV"/>
    <property type="match status" value="1"/>
</dbReference>
<evidence type="ECO:0000256" key="2">
    <source>
        <dbReference type="ARBA" id="ARBA00005046"/>
    </source>
</evidence>
<keyword evidence="10" id="KW-1185">Reference proteome</keyword>
<accession>A0A128ED20</accession>
<dbReference type="GO" id="GO:0006777">
    <property type="term" value="P:Mo-molybdopterin cofactor biosynthetic process"/>
    <property type="evidence" value="ECO:0007669"/>
    <property type="project" value="UniProtKB-UniRule"/>
</dbReference>
<keyword evidence="4 6" id="KW-0501">Molybdenum cofactor biosynthesis</keyword>
<dbReference type="Gene3D" id="3.40.980.10">
    <property type="entry name" value="MoaB/Mog-like domain"/>
    <property type="match status" value="1"/>
</dbReference>
<evidence type="ECO:0000256" key="4">
    <source>
        <dbReference type="ARBA" id="ARBA00023150"/>
    </source>
</evidence>
<keyword evidence="6" id="KW-0479">Metal-binding</keyword>
<dbReference type="Proteomes" id="UP000069632">
    <property type="component" value="Unassembled WGS sequence"/>
</dbReference>
<evidence type="ECO:0000259" key="8">
    <source>
        <dbReference type="SMART" id="SM00852"/>
    </source>
</evidence>
<keyword evidence="7" id="KW-0472">Membrane</keyword>
<evidence type="ECO:0000256" key="5">
    <source>
        <dbReference type="ARBA" id="ARBA00047317"/>
    </source>
</evidence>
<comment type="cofactor">
    <cofactor evidence="6">
        <name>Mg(2+)</name>
        <dbReference type="ChEBI" id="CHEBI:18420"/>
    </cofactor>
</comment>
<dbReference type="InterPro" id="IPR005110">
    <property type="entry name" value="MoeA_linker/N"/>
</dbReference>
<dbReference type="CDD" id="cd00887">
    <property type="entry name" value="MoeA"/>
    <property type="match status" value="1"/>
</dbReference>
<dbReference type="NCBIfam" id="TIGR00177">
    <property type="entry name" value="molyb_syn"/>
    <property type="match status" value="1"/>
</dbReference>
<keyword evidence="7" id="KW-0812">Transmembrane</keyword>
<proteinExistence type="inferred from homology"/>
<dbReference type="SMART" id="SM00852">
    <property type="entry name" value="MoCF_biosynth"/>
    <property type="match status" value="1"/>
</dbReference>
<comment type="pathway">
    <text evidence="2 6">Cofactor biosynthesis; molybdopterin biosynthesis.</text>
</comment>
<keyword evidence="6" id="KW-0500">Molybdenum</keyword>
<dbReference type="OrthoDB" id="9804758at2"/>
<comment type="function">
    <text evidence="1 6">Catalyzes the insertion of molybdate into adenylated molybdopterin with the concomitant release of AMP.</text>
</comment>
<dbReference type="Pfam" id="PF00994">
    <property type="entry name" value="MoCF_biosynth"/>
    <property type="match status" value="1"/>
</dbReference>
<evidence type="ECO:0000313" key="10">
    <source>
        <dbReference type="Proteomes" id="UP000069632"/>
    </source>
</evidence>
<dbReference type="PANTHER" id="PTHR10192:SF5">
    <property type="entry name" value="GEPHYRIN"/>
    <property type="match status" value="1"/>
</dbReference>
<dbReference type="SUPFAM" id="SSF53218">
    <property type="entry name" value="Molybdenum cofactor biosynthesis proteins"/>
    <property type="match status" value="1"/>
</dbReference>
<feature type="transmembrane region" description="Helical" evidence="7">
    <location>
        <begin position="291"/>
        <end position="314"/>
    </location>
</feature>
<dbReference type="InterPro" id="IPR038987">
    <property type="entry name" value="MoeA-like"/>
</dbReference>
<sequence length="401" mass="43794">MFQSYEESLEILKKHTTEWNRVEKVVLTEALGRILATDIVAKENYPSHETSAMDGYACRFCDFDGVENAELKLLGDVPAGALKNVKLGKNECIKTFTGSLMCEDSDTLVPIENVLVKDGVVKITNPVKRGFAVRKVGESYKKDEVLITKGTKLSYSEIALLAELGEYHISVFIKPKIAVLSTGSEIKDLGEALEHEAQIRSSNHVAIASMAKLMGCEARILPIVKDEPNLVKEAIINGLQGCDILITTGGVSVGDYDFVKGALNQNCEVIINGAAIKPGRHIKVAKFNDKFIFALPGFPYSAMVMCVLYVRVLLDSFFGSKSHEINAVLSEDYKKKSPFLEFVACNIEVNQNGVVTANLKGKKDGSSAIVNNLNSEAALLIVPLELDGYKKGDVVKILKMV</sequence>
<dbReference type="Gene3D" id="2.170.190.11">
    <property type="entry name" value="Molybdopterin biosynthesis moea protein, domain 3"/>
    <property type="match status" value="1"/>
</dbReference>
<name>A0A128ED20_9BACT</name>
<keyword evidence="6" id="KW-0460">Magnesium</keyword>
<feature type="domain" description="MoaB/Mog" evidence="8">
    <location>
        <begin position="178"/>
        <end position="316"/>
    </location>
</feature>
<evidence type="ECO:0000313" key="9">
    <source>
        <dbReference type="EMBL" id="CZE46870.1"/>
    </source>
</evidence>
<evidence type="ECO:0000256" key="6">
    <source>
        <dbReference type="RuleBase" id="RU365090"/>
    </source>
</evidence>
<evidence type="ECO:0000256" key="3">
    <source>
        <dbReference type="ARBA" id="ARBA00010763"/>
    </source>
</evidence>
<comment type="similarity">
    <text evidence="3 6">Belongs to the MoeA family.</text>
</comment>
<dbReference type="GO" id="GO:0046872">
    <property type="term" value="F:metal ion binding"/>
    <property type="evidence" value="ECO:0007669"/>
    <property type="project" value="UniProtKB-UniRule"/>
</dbReference>
<dbReference type="Pfam" id="PF03453">
    <property type="entry name" value="MoeA_N"/>
    <property type="match status" value="1"/>
</dbReference>
<protein>
    <recommendedName>
        <fullName evidence="6">Molybdopterin molybdenumtransferase</fullName>
        <ecNumber evidence="6">2.10.1.1</ecNumber>
    </recommendedName>
</protein>
<keyword evidence="6 9" id="KW-0808">Transferase</keyword>
<evidence type="ECO:0000256" key="7">
    <source>
        <dbReference type="SAM" id="Phobius"/>
    </source>
</evidence>
<gene>
    <name evidence="9" type="primary">moeA_1</name>
    <name evidence="9" type="ORF">ERS672216_00598</name>
</gene>
<dbReference type="PANTHER" id="PTHR10192">
    <property type="entry name" value="MOLYBDOPTERIN BIOSYNTHESIS PROTEIN"/>
    <property type="match status" value="1"/>
</dbReference>
<evidence type="ECO:0000256" key="1">
    <source>
        <dbReference type="ARBA" id="ARBA00002901"/>
    </source>
</evidence>
<dbReference type="EC" id="2.10.1.1" evidence="6"/>
<dbReference type="EMBL" id="FIZP01000001">
    <property type="protein sequence ID" value="CZE46870.1"/>
    <property type="molecule type" value="Genomic_DNA"/>
</dbReference>
<dbReference type="InterPro" id="IPR001453">
    <property type="entry name" value="MoaB/Mog_dom"/>
</dbReference>
<dbReference type="InterPro" id="IPR036135">
    <property type="entry name" value="MoeA_linker/N_sf"/>
</dbReference>
<dbReference type="Pfam" id="PF03454">
    <property type="entry name" value="MoeA_C"/>
    <property type="match status" value="1"/>
</dbReference>
<organism evidence="9 10">
    <name type="scientific">Campylobacter geochelonis</name>
    <dbReference type="NCBI Taxonomy" id="1780362"/>
    <lineage>
        <taxon>Bacteria</taxon>
        <taxon>Pseudomonadati</taxon>
        <taxon>Campylobacterota</taxon>
        <taxon>Epsilonproteobacteria</taxon>
        <taxon>Campylobacterales</taxon>
        <taxon>Campylobacteraceae</taxon>
        <taxon>Campylobacter</taxon>
    </lineage>
</organism>
<dbReference type="InterPro" id="IPR036688">
    <property type="entry name" value="MoeA_C_domain_IV_sf"/>
</dbReference>
<dbReference type="RefSeq" id="WP_075540043.1">
    <property type="nucleotide sequence ID" value="NZ_CP053844.1"/>
</dbReference>
<comment type="catalytic activity">
    <reaction evidence="5">
        <text>adenylyl-molybdopterin + molybdate = Mo-molybdopterin + AMP + H(+)</text>
        <dbReference type="Rhea" id="RHEA:35047"/>
        <dbReference type="ChEBI" id="CHEBI:15378"/>
        <dbReference type="ChEBI" id="CHEBI:36264"/>
        <dbReference type="ChEBI" id="CHEBI:62727"/>
        <dbReference type="ChEBI" id="CHEBI:71302"/>
        <dbReference type="ChEBI" id="CHEBI:456215"/>
        <dbReference type="EC" id="2.10.1.1"/>
    </reaction>
</comment>
<dbReference type="SUPFAM" id="SSF63882">
    <property type="entry name" value="MoeA N-terminal region -like"/>
    <property type="match status" value="1"/>
</dbReference>
<dbReference type="AlphaFoldDB" id="A0A128ED20"/>
<dbReference type="Gene3D" id="3.90.105.10">
    <property type="entry name" value="Molybdopterin biosynthesis moea protein, domain 2"/>
    <property type="match status" value="1"/>
</dbReference>
<reference evidence="9 10" key="1">
    <citation type="submission" date="2016-02" db="EMBL/GenBank/DDBJ databases">
        <authorList>
            <consortium name="Pathogen Informatics"/>
        </authorList>
    </citation>
    <scope>NUCLEOTIDE SEQUENCE [LARGE SCALE GENOMIC DNA]</scope>
    <source>
        <strain evidence="9 10">RC20</strain>
    </source>
</reference>
<dbReference type="GO" id="GO:0061599">
    <property type="term" value="F:molybdopterin molybdotransferase activity"/>
    <property type="evidence" value="ECO:0007669"/>
    <property type="project" value="UniProtKB-UniRule"/>
</dbReference>
<dbReference type="GO" id="GO:0005829">
    <property type="term" value="C:cytosol"/>
    <property type="evidence" value="ECO:0007669"/>
    <property type="project" value="TreeGrafter"/>
</dbReference>